<dbReference type="InterPro" id="IPR025157">
    <property type="entry name" value="Hemagglutinin_rpt"/>
</dbReference>
<dbReference type="AlphaFoldDB" id="A0A0S4VC42"/>
<sequence>MAGGKATLIATGAKDANGNPVAGTGNLTIAGSGVSAKDVVLGAANAVNLVASQDTDKTRSENSSSSASVGICLLYTSPSPRDATLSRMPSSA</sequence>
<dbReference type="GO" id="GO:0003824">
    <property type="term" value="F:catalytic activity"/>
    <property type="evidence" value="ECO:0007669"/>
    <property type="project" value="UniProtKB-ARBA"/>
</dbReference>
<proteinExistence type="predicted"/>
<evidence type="ECO:0000313" key="1">
    <source>
        <dbReference type="EMBL" id="CUV32230.1"/>
    </source>
</evidence>
<reference evidence="1" key="1">
    <citation type="submission" date="2015-10" db="EMBL/GenBank/DDBJ databases">
        <authorList>
            <person name="Gilbert D.G."/>
        </authorList>
    </citation>
    <scope>NUCLEOTIDE SEQUENCE</scope>
    <source>
        <strain evidence="1">Phyl III-seqv23</strain>
    </source>
</reference>
<dbReference type="EMBL" id="LN899824">
    <property type="protein sequence ID" value="CUV32230.1"/>
    <property type="molecule type" value="Genomic_DNA"/>
</dbReference>
<name>A0A0S4VC42_RALSL</name>
<dbReference type="Pfam" id="PF13332">
    <property type="entry name" value="Fil_haemagg_2"/>
    <property type="match status" value="1"/>
</dbReference>
<protein>
    <submittedName>
        <fullName evidence="1">Uncharacterized protein</fullName>
    </submittedName>
</protein>
<gene>
    <name evidence="1" type="ORF">RUN1985_v1_2380001</name>
</gene>
<organism evidence="1">
    <name type="scientific">Ralstonia solanacearum</name>
    <name type="common">Pseudomonas solanacearum</name>
    <dbReference type="NCBI Taxonomy" id="305"/>
    <lineage>
        <taxon>Bacteria</taxon>
        <taxon>Pseudomonadati</taxon>
        <taxon>Pseudomonadota</taxon>
        <taxon>Betaproteobacteria</taxon>
        <taxon>Burkholderiales</taxon>
        <taxon>Burkholderiaceae</taxon>
        <taxon>Ralstonia</taxon>
        <taxon>Ralstonia solanacearum species complex</taxon>
    </lineage>
</organism>
<accession>A0A0S4VC42</accession>